<feature type="non-terminal residue" evidence="2">
    <location>
        <position position="326"/>
    </location>
</feature>
<sequence length="326" mass="36622">MHESSVQEAHTEQEVATGASTAQTATPDESVQNSPQTQPTSEEPTSTTDAPSGQSEEKLSQQDATKQQPTQSSTSRSSTPTPAQPLRRRPRRTGQPLHLLLQDCSKQHITGYLCKKTSEEIHAILNDKSGLAADLRAFSNEFVLTSARDRVAGEVDDEGKELLKDVDPERDVIKQRFEDESSVFKSYDDAIYDIRVDLYFDGLRPRKQEAEEQTPENISRTGELNGVLTIWDTLYRRPEVEPRRGGRSTQTPYPQRSGRPAGPPARPHPYSSGRYPPPPPPPHYGPHASGPPYRDAKPPRDYGDRPPSHEDYYGDRREDYRRGDYD</sequence>
<protein>
    <submittedName>
        <fullName evidence="2">Uncharacterized protein</fullName>
    </submittedName>
</protein>
<dbReference type="EMBL" id="JAABOA010000257">
    <property type="protein sequence ID" value="KAF9585088.1"/>
    <property type="molecule type" value="Genomic_DNA"/>
</dbReference>
<feature type="compositionally biased region" description="Low complexity" evidence="1">
    <location>
        <begin position="67"/>
        <end position="85"/>
    </location>
</feature>
<keyword evidence="3" id="KW-1185">Reference proteome</keyword>
<feature type="region of interest" description="Disordered" evidence="1">
    <location>
        <begin position="1"/>
        <end position="93"/>
    </location>
</feature>
<feature type="compositionally biased region" description="Low complexity" evidence="1">
    <location>
        <begin position="34"/>
        <end position="48"/>
    </location>
</feature>
<name>A0A9P6G0P2_9FUNG</name>
<feature type="region of interest" description="Disordered" evidence="1">
    <location>
        <begin position="238"/>
        <end position="326"/>
    </location>
</feature>
<evidence type="ECO:0000313" key="2">
    <source>
        <dbReference type="EMBL" id="KAF9585088.1"/>
    </source>
</evidence>
<feature type="compositionally biased region" description="Basic and acidic residues" evidence="1">
    <location>
        <begin position="1"/>
        <end position="13"/>
    </location>
</feature>
<feature type="compositionally biased region" description="Pro residues" evidence="1">
    <location>
        <begin position="275"/>
        <end position="284"/>
    </location>
</feature>
<evidence type="ECO:0000256" key="1">
    <source>
        <dbReference type="SAM" id="MobiDB-lite"/>
    </source>
</evidence>
<organism evidence="2 3">
    <name type="scientific">Lunasporangiospora selenospora</name>
    <dbReference type="NCBI Taxonomy" id="979761"/>
    <lineage>
        <taxon>Eukaryota</taxon>
        <taxon>Fungi</taxon>
        <taxon>Fungi incertae sedis</taxon>
        <taxon>Mucoromycota</taxon>
        <taxon>Mortierellomycotina</taxon>
        <taxon>Mortierellomycetes</taxon>
        <taxon>Mortierellales</taxon>
        <taxon>Mortierellaceae</taxon>
        <taxon>Lunasporangiospora</taxon>
    </lineage>
</organism>
<feature type="compositionally biased region" description="Polar residues" evidence="1">
    <location>
        <begin position="18"/>
        <end position="33"/>
    </location>
</feature>
<gene>
    <name evidence="2" type="ORF">BGW38_003952</name>
</gene>
<dbReference type="OrthoDB" id="5341823at2759"/>
<feature type="compositionally biased region" description="Basic and acidic residues" evidence="1">
    <location>
        <begin position="294"/>
        <end position="326"/>
    </location>
</feature>
<accession>A0A9P6G0P2</accession>
<reference evidence="2" key="1">
    <citation type="journal article" date="2020" name="Fungal Divers.">
        <title>Resolving the Mortierellaceae phylogeny through synthesis of multi-gene phylogenetics and phylogenomics.</title>
        <authorList>
            <person name="Vandepol N."/>
            <person name="Liber J."/>
            <person name="Desiro A."/>
            <person name="Na H."/>
            <person name="Kennedy M."/>
            <person name="Barry K."/>
            <person name="Grigoriev I.V."/>
            <person name="Miller A.N."/>
            <person name="O'Donnell K."/>
            <person name="Stajich J.E."/>
            <person name="Bonito G."/>
        </authorList>
    </citation>
    <scope>NUCLEOTIDE SEQUENCE</scope>
    <source>
        <strain evidence="2">KOD1015</strain>
    </source>
</reference>
<comment type="caution">
    <text evidence="2">The sequence shown here is derived from an EMBL/GenBank/DDBJ whole genome shotgun (WGS) entry which is preliminary data.</text>
</comment>
<evidence type="ECO:0000313" key="3">
    <source>
        <dbReference type="Proteomes" id="UP000780801"/>
    </source>
</evidence>
<dbReference type="Proteomes" id="UP000780801">
    <property type="component" value="Unassembled WGS sequence"/>
</dbReference>
<dbReference type="AlphaFoldDB" id="A0A9P6G0P2"/>
<proteinExistence type="predicted"/>